<accession>A0A433SD02</accession>
<reference evidence="2 3" key="1">
    <citation type="submission" date="2018-01" db="EMBL/GenBank/DDBJ databases">
        <title>Saezia sanguinis gen. nov., sp. nov., in the order Burkholderiales isolated from human blood.</title>
        <authorList>
            <person name="Medina-Pascual M.J."/>
            <person name="Valdezate S."/>
            <person name="Monzon S."/>
            <person name="Cuesta I."/>
            <person name="Carrasco G."/>
            <person name="Villalon P."/>
            <person name="Saez-Nieto J.A."/>
        </authorList>
    </citation>
    <scope>NUCLEOTIDE SEQUENCE [LARGE SCALE GENOMIC DNA]</scope>
    <source>
        <strain evidence="2 3">CNM695-12</strain>
    </source>
</reference>
<keyword evidence="3" id="KW-1185">Reference proteome</keyword>
<keyword evidence="1" id="KW-0732">Signal</keyword>
<proteinExistence type="predicted"/>
<evidence type="ECO:0000313" key="2">
    <source>
        <dbReference type="EMBL" id="RUS66609.1"/>
    </source>
</evidence>
<dbReference type="AlphaFoldDB" id="A0A433SD02"/>
<name>A0A433SD02_9BURK</name>
<gene>
    <name evidence="2" type="ORF">CUZ56_01889</name>
</gene>
<protein>
    <submittedName>
        <fullName evidence="2">Uncharacterized protein</fullName>
    </submittedName>
</protein>
<evidence type="ECO:0000256" key="1">
    <source>
        <dbReference type="SAM" id="SignalP"/>
    </source>
</evidence>
<dbReference type="EMBL" id="PQSP01000004">
    <property type="protein sequence ID" value="RUS66609.1"/>
    <property type="molecule type" value="Genomic_DNA"/>
</dbReference>
<sequence length="204" mass="23263" precursor="true">MVTRALRLSVAVMGLLFLLLLRNAAYAQGSIPPLHVNCQQISTLNSQAYDMVSRNISLEQMVEQLVPSGISRQERVFYMMGVSRGVYLWELHPQSRPDFLQLCSQQKDGIQTGLNQMTLGIGQMMQGAAMMRDEGMSQQGLTDFFKSYLEQRASNEHDNLSGKMQFQIMGELSSYIVSEVYRQRSQTPEELRDMFMSQFQIVID</sequence>
<feature type="chain" id="PRO_5018979126" evidence="1">
    <location>
        <begin position="28"/>
        <end position="204"/>
    </location>
</feature>
<evidence type="ECO:0000313" key="3">
    <source>
        <dbReference type="Proteomes" id="UP000286947"/>
    </source>
</evidence>
<comment type="caution">
    <text evidence="2">The sequence shown here is derived from an EMBL/GenBank/DDBJ whole genome shotgun (WGS) entry which is preliminary data.</text>
</comment>
<feature type="signal peptide" evidence="1">
    <location>
        <begin position="1"/>
        <end position="27"/>
    </location>
</feature>
<dbReference type="Proteomes" id="UP000286947">
    <property type="component" value="Unassembled WGS sequence"/>
</dbReference>
<organism evidence="2 3">
    <name type="scientific">Saezia sanguinis</name>
    <dbReference type="NCBI Taxonomy" id="1965230"/>
    <lineage>
        <taxon>Bacteria</taxon>
        <taxon>Pseudomonadati</taxon>
        <taxon>Pseudomonadota</taxon>
        <taxon>Betaproteobacteria</taxon>
        <taxon>Burkholderiales</taxon>
        <taxon>Saeziaceae</taxon>
        <taxon>Saezia</taxon>
    </lineage>
</organism>